<organism evidence="3 4">
    <name type="scientific">Glutamicibacter arilaitensis</name>
    <dbReference type="NCBI Taxonomy" id="256701"/>
    <lineage>
        <taxon>Bacteria</taxon>
        <taxon>Bacillati</taxon>
        <taxon>Actinomycetota</taxon>
        <taxon>Actinomycetes</taxon>
        <taxon>Micrococcales</taxon>
        <taxon>Micrococcaceae</taxon>
        <taxon>Glutamicibacter</taxon>
    </lineage>
</organism>
<name>A0A4Y8TST5_9MICC</name>
<evidence type="ECO:0000256" key="1">
    <source>
        <dbReference type="SAM" id="MobiDB-lite"/>
    </source>
</evidence>
<dbReference type="RefSeq" id="WP_134781061.1">
    <property type="nucleotide sequence ID" value="NZ_SPDS01000003.1"/>
</dbReference>
<dbReference type="AlphaFoldDB" id="A0A4Y8TST5"/>
<dbReference type="EMBL" id="SPDS01000003">
    <property type="protein sequence ID" value="TFH54433.1"/>
    <property type="molecule type" value="Genomic_DNA"/>
</dbReference>
<evidence type="ECO:0000256" key="2">
    <source>
        <dbReference type="SAM" id="Phobius"/>
    </source>
</evidence>
<evidence type="ECO:0000313" key="3">
    <source>
        <dbReference type="EMBL" id="TFH54433.1"/>
    </source>
</evidence>
<proteinExistence type="predicted"/>
<dbReference type="Proteomes" id="UP000297638">
    <property type="component" value="Unassembled WGS sequence"/>
</dbReference>
<gene>
    <name evidence="3" type="ORF">EXY26_15310</name>
</gene>
<keyword evidence="2" id="KW-0472">Membrane</keyword>
<protein>
    <submittedName>
        <fullName evidence="3">Uncharacterized protein</fullName>
    </submittedName>
</protein>
<reference evidence="3 4" key="1">
    <citation type="submission" date="2019-03" db="EMBL/GenBank/DDBJ databases">
        <title>Glutamicibacter sp. LJH19 genome.</title>
        <authorList>
            <person name="Sinai Borker S."/>
            <person name="Kumar R."/>
        </authorList>
    </citation>
    <scope>NUCLEOTIDE SEQUENCE [LARGE SCALE GENOMIC DNA]</scope>
    <source>
        <strain evidence="3 4">LJH19</strain>
    </source>
</reference>
<feature type="transmembrane region" description="Helical" evidence="2">
    <location>
        <begin position="108"/>
        <end position="132"/>
    </location>
</feature>
<comment type="caution">
    <text evidence="3">The sequence shown here is derived from an EMBL/GenBank/DDBJ whole genome shotgun (WGS) entry which is preliminary data.</text>
</comment>
<evidence type="ECO:0000313" key="4">
    <source>
        <dbReference type="Proteomes" id="UP000297638"/>
    </source>
</evidence>
<keyword evidence="2" id="KW-1133">Transmembrane helix</keyword>
<sequence>MSVREKSTDGVGQPQPGERTAFGKPPTLGLRHALAREWYLFKVDLYLDGRVPTRIRKRILADLRNSIDSDAGSSSVKEVLKGLGRPGELAASYAEGADQTRPLWTAGAVATLGMLTVYWLFLFTFTFGMLAVAMQAGGEFRGELDHGK</sequence>
<accession>A0A4Y8TST5</accession>
<feature type="region of interest" description="Disordered" evidence="1">
    <location>
        <begin position="1"/>
        <end position="24"/>
    </location>
</feature>
<keyword evidence="2" id="KW-0812">Transmembrane</keyword>